<dbReference type="PANTHER" id="PTHR10605:SF56">
    <property type="entry name" value="BIFUNCTIONAL HEPARAN SULFATE N-DEACETYLASE_N-SULFOTRANSFERASE"/>
    <property type="match status" value="1"/>
</dbReference>
<evidence type="ECO:0000256" key="1">
    <source>
        <dbReference type="ARBA" id="ARBA00022679"/>
    </source>
</evidence>
<protein>
    <recommendedName>
        <fullName evidence="3">Sulfotransferase</fullName>
    </recommendedName>
</protein>
<keyword evidence="1" id="KW-0808">Transferase</keyword>
<dbReference type="Pfam" id="PF13469">
    <property type="entry name" value="Sulfotransfer_3"/>
    <property type="match status" value="1"/>
</dbReference>
<dbReference type="SUPFAM" id="SSF52540">
    <property type="entry name" value="P-loop containing nucleoside triphosphate hydrolases"/>
    <property type="match status" value="1"/>
</dbReference>
<sequence length="307" mass="35061">MPNFLVVGAAKSGTTSLYYYLVQHPEIYMPPLKEPEYFVADEGKVINENGLKGRRARLDRITRLADYQELFRDAQRAKARGEASAIYLYLPEAADRIKASLPDVQILVILRNPVERAHSAFLHQVRDGLEDKDFATALREEPGRIAAGWSPLYHYRTMGYYTEQLTRYYRAFGPDKVHVYLYDDLRENPSGFVQRIFNVLDVDASFVVDAGTQHNISGVPKNKLVHRMYAFLRGANQSTLKSLGKKVLPPSVRDLVKSRAMQKIQESNLVKPSLHPDVQRDLVSGYQDDVTKLQRLLGRDLTHWLKA</sequence>
<reference evidence="2" key="1">
    <citation type="submission" date="2020-02" db="EMBL/GenBank/DDBJ databases">
        <authorList>
            <person name="Meier V. D."/>
        </authorList>
    </citation>
    <scope>NUCLEOTIDE SEQUENCE</scope>
    <source>
        <strain evidence="2">AVDCRST_MAG86</strain>
    </source>
</reference>
<dbReference type="Gene3D" id="3.40.50.300">
    <property type="entry name" value="P-loop containing nucleotide triphosphate hydrolases"/>
    <property type="match status" value="1"/>
</dbReference>
<evidence type="ECO:0008006" key="3">
    <source>
        <dbReference type="Google" id="ProtNLM"/>
    </source>
</evidence>
<dbReference type="InterPro" id="IPR027417">
    <property type="entry name" value="P-loop_NTPase"/>
</dbReference>
<accession>A0A6J4VRE0</accession>
<name>A0A6J4VRE0_9DEIN</name>
<dbReference type="PANTHER" id="PTHR10605">
    <property type="entry name" value="HEPARAN SULFATE SULFOTRANSFERASE"/>
    <property type="match status" value="1"/>
</dbReference>
<dbReference type="InterPro" id="IPR037359">
    <property type="entry name" value="NST/OST"/>
</dbReference>
<dbReference type="EMBL" id="CADCWP010000280">
    <property type="protein sequence ID" value="CAA9582858.1"/>
    <property type="molecule type" value="Genomic_DNA"/>
</dbReference>
<gene>
    <name evidence="2" type="ORF">AVDCRST_MAG86-3076</name>
</gene>
<evidence type="ECO:0000313" key="2">
    <source>
        <dbReference type="EMBL" id="CAA9582858.1"/>
    </source>
</evidence>
<dbReference type="GO" id="GO:0008146">
    <property type="term" value="F:sulfotransferase activity"/>
    <property type="evidence" value="ECO:0007669"/>
    <property type="project" value="InterPro"/>
</dbReference>
<organism evidence="2">
    <name type="scientific">uncultured Truepera sp</name>
    <dbReference type="NCBI Taxonomy" id="543023"/>
    <lineage>
        <taxon>Bacteria</taxon>
        <taxon>Thermotogati</taxon>
        <taxon>Deinococcota</taxon>
        <taxon>Deinococci</taxon>
        <taxon>Trueperales</taxon>
        <taxon>Trueperaceae</taxon>
        <taxon>Truepera</taxon>
        <taxon>environmental samples</taxon>
    </lineage>
</organism>
<dbReference type="AlphaFoldDB" id="A0A6J4VRE0"/>
<proteinExistence type="predicted"/>